<dbReference type="Proteomes" id="UP000192656">
    <property type="component" value="Unassembled WGS sequence"/>
</dbReference>
<evidence type="ECO:0000313" key="3">
    <source>
        <dbReference type="Proteomes" id="UP000192656"/>
    </source>
</evidence>
<sequence>MRLVCGAMYAELHRPLTIDSSRRRWLRPTAGDGGLLLAFLVLAGLSAFPAYLDRPERGSGDRLAERAAQLAANATTEIAEPSSRRTRGGALSIDVDAALAKQRLGEQPMAADAPYQPATVTVMDVADLRQSPMMAHLPDDALIEKTEYGPLPMRGPDGRRPFDVYAGRSSGRLGARIAIVVGGLGISQTGTQAAIQALPPGVTFAFAANGNSLDRWMQAARREGHEILLQVPMEPVGYPTVDPGENTVTAEAMRGEDFSALYASLGRLTNYVGIMNYMGGQLSANAVALDPLMRELSRRGLMYLDDGSSMRSVAGDVAQLASVPAATTDMVLDAVQEPGEIRRRLDQLEQAARAKGTAVGVASAFEASTAVIADWIAEAEKRGVEIIPVSAAALDPERR</sequence>
<feature type="transmembrane region" description="Helical" evidence="1">
    <location>
        <begin position="33"/>
        <end position="52"/>
    </location>
</feature>
<dbReference type="Gene3D" id="3.20.20.370">
    <property type="entry name" value="Glycoside hydrolase/deacetylase"/>
    <property type="match status" value="1"/>
</dbReference>
<dbReference type="CDD" id="cd10936">
    <property type="entry name" value="CE4_DAC2"/>
    <property type="match status" value="1"/>
</dbReference>
<name>A0A1W2DD33_9HYPH</name>
<evidence type="ECO:0008006" key="4">
    <source>
        <dbReference type="Google" id="ProtNLM"/>
    </source>
</evidence>
<dbReference type="InterPro" id="IPR006837">
    <property type="entry name" value="Divergent_DAC"/>
</dbReference>
<dbReference type="EMBL" id="FWXR01000014">
    <property type="protein sequence ID" value="SMC95417.1"/>
    <property type="molecule type" value="Genomic_DNA"/>
</dbReference>
<accession>A0A1W2DD33</accession>
<dbReference type="GO" id="GO:0005975">
    <property type="term" value="P:carbohydrate metabolic process"/>
    <property type="evidence" value="ECO:0007669"/>
    <property type="project" value="InterPro"/>
</dbReference>
<proteinExistence type="predicted"/>
<dbReference type="InterPro" id="IPR011330">
    <property type="entry name" value="Glyco_hydro/deAcase_b/a-brl"/>
</dbReference>
<dbReference type="PANTHER" id="PTHR30105:SF2">
    <property type="entry name" value="DIVERGENT POLYSACCHARIDE DEACETYLASE SUPERFAMILY"/>
    <property type="match status" value="1"/>
</dbReference>
<dbReference type="Pfam" id="PF04748">
    <property type="entry name" value="Polysacc_deac_2"/>
    <property type="match status" value="1"/>
</dbReference>
<keyword evidence="1" id="KW-0472">Membrane</keyword>
<dbReference type="SUPFAM" id="SSF88713">
    <property type="entry name" value="Glycoside hydrolase/deacetylase"/>
    <property type="match status" value="1"/>
</dbReference>
<keyword evidence="1" id="KW-1133">Transmembrane helix</keyword>
<evidence type="ECO:0000256" key="1">
    <source>
        <dbReference type="SAM" id="Phobius"/>
    </source>
</evidence>
<evidence type="ECO:0000313" key="2">
    <source>
        <dbReference type="EMBL" id="SMC95417.1"/>
    </source>
</evidence>
<reference evidence="2 3" key="1">
    <citation type="submission" date="2017-04" db="EMBL/GenBank/DDBJ databases">
        <authorList>
            <person name="Afonso C.L."/>
            <person name="Miller P.J."/>
            <person name="Scott M.A."/>
            <person name="Spackman E."/>
            <person name="Goraichik I."/>
            <person name="Dimitrov K.M."/>
            <person name="Suarez D.L."/>
            <person name="Swayne D.E."/>
        </authorList>
    </citation>
    <scope>NUCLEOTIDE SEQUENCE [LARGE SCALE GENOMIC DNA]</scope>
    <source>
        <strain evidence="2 3">CGMCC 1.10972</strain>
    </source>
</reference>
<dbReference type="STRING" id="937218.SAMN06297251_11434"/>
<dbReference type="RefSeq" id="WP_244556968.1">
    <property type="nucleotide sequence ID" value="NZ_FWXR01000014.1"/>
</dbReference>
<dbReference type="AlphaFoldDB" id="A0A1W2DD33"/>
<gene>
    <name evidence="2" type="ORF">SAMN06297251_11434</name>
</gene>
<organism evidence="2 3">
    <name type="scientific">Fulvimarina manganoxydans</name>
    <dbReference type="NCBI Taxonomy" id="937218"/>
    <lineage>
        <taxon>Bacteria</taxon>
        <taxon>Pseudomonadati</taxon>
        <taxon>Pseudomonadota</taxon>
        <taxon>Alphaproteobacteria</taxon>
        <taxon>Hyphomicrobiales</taxon>
        <taxon>Aurantimonadaceae</taxon>
        <taxon>Fulvimarina</taxon>
    </lineage>
</organism>
<protein>
    <recommendedName>
        <fullName evidence="4">Divergent polysaccharide deacetylase</fullName>
    </recommendedName>
</protein>
<keyword evidence="1" id="KW-0812">Transmembrane</keyword>
<keyword evidence="3" id="KW-1185">Reference proteome</keyword>
<dbReference type="PANTHER" id="PTHR30105">
    <property type="entry name" value="UNCHARACTERIZED YIBQ-RELATED"/>
    <property type="match status" value="1"/>
</dbReference>